<evidence type="ECO:0000259" key="1">
    <source>
        <dbReference type="SMART" id="SM00672"/>
    </source>
</evidence>
<dbReference type="EMBL" id="JADCNL010000007">
    <property type="protein sequence ID" value="KAG0472877.1"/>
    <property type="molecule type" value="Genomic_DNA"/>
</dbReference>
<organism evidence="2 3">
    <name type="scientific">Vanilla planifolia</name>
    <name type="common">Vanilla</name>
    <dbReference type="NCBI Taxonomy" id="51239"/>
    <lineage>
        <taxon>Eukaryota</taxon>
        <taxon>Viridiplantae</taxon>
        <taxon>Streptophyta</taxon>
        <taxon>Embryophyta</taxon>
        <taxon>Tracheophyta</taxon>
        <taxon>Spermatophyta</taxon>
        <taxon>Magnoliopsida</taxon>
        <taxon>Liliopsida</taxon>
        <taxon>Asparagales</taxon>
        <taxon>Orchidaceae</taxon>
        <taxon>Vanilloideae</taxon>
        <taxon>Vanilleae</taxon>
        <taxon>Vanilla</taxon>
    </lineage>
</organism>
<dbReference type="SMART" id="SM00672">
    <property type="entry name" value="CAP10"/>
    <property type="match status" value="1"/>
</dbReference>
<protein>
    <recommendedName>
        <fullName evidence="1">Glycosyl transferase CAP10 domain-containing protein</fullName>
    </recommendedName>
</protein>
<dbReference type="InterPro" id="IPR051091">
    <property type="entry name" value="O-Glucosyltr/Glycosyltrsf_90"/>
</dbReference>
<dbReference type="Pfam" id="PF05686">
    <property type="entry name" value="Glyco_transf_90"/>
    <property type="match status" value="1"/>
</dbReference>
<dbReference type="InterPro" id="IPR006598">
    <property type="entry name" value="CAP10"/>
</dbReference>
<proteinExistence type="predicted"/>
<dbReference type="OrthoDB" id="623670at2759"/>
<dbReference type="Proteomes" id="UP000636800">
    <property type="component" value="Chromosome 7"/>
</dbReference>
<dbReference type="PANTHER" id="PTHR12203:SF105">
    <property type="entry name" value="OS08G0101800 PROTEIN"/>
    <property type="match status" value="1"/>
</dbReference>
<evidence type="ECO:0000313" key="3">
    <source>
        <dbReference type="Proteomes" id="UP000636800"/>
    </source>
</evidence>
<keyword evidence="3" id="KW-1185">Reference proteome</keyword>
<evidence type="ECO:0000313" key="2">
    <source>
        <dbReference type="EMBL" id="KAG0472877.1"/>
    </source>
</evidence>
<comment type="caution">
    <text evidence="2">The sequence shown here is derived from an EMBL/GenBank/DDBJ whole genome shotgun (WGS) entry which is preliminary data.</text>
</comment>
<accession>A0A835QQ47</accession>
<gene>
    <name evidence="2" type="ORF">HPP92_014734</name>
</gene>
<name>A0A835QQ47_VANPL</name>
<reference evidence="2 3" key="1">
    <citation type="journal article" date="2020" name="Nat. Food">
        <title>A phased Vanilla planifolia genome enables genetic improvement of flavour and production.</title>
        <authorList>
            <person name="Hasing T."/>
            <person name="Tang H."/>
            <person name="Brym M."/>
            <person name="Khazi F."/>
            <person name="Huang T."/>
            <person name="Chambers A.H."/>
        </authorList>
    </citation>
    <scope>NUCLEOTIDE SEQUENCE [LARGE SCALE GENOMIC DNA]</scope>
    <source>
        <tissue evidence="2">Leaf</tissue>
    </source>
</reference>
<sequence length="219" mass="25651">MVQRAKVDAAFRLVIVDGVPYIHRYHHVFQTRDVFTIWGILQLLRRHQGRVPDLDLMFNCEDMPVVRTPASGSIPPPPLFRYCKDDSTVDIVFPDWSFWGWPEVNIRPWQTMSRELREESERQPWQHREPYAYWKGNPDVATTRKDLMRCNVQGVRRGQVVVRERKVCDGVWLADALRRNQVSRLCESWAQTGPTLLAYTQERRMSCHQAGRGMGQCPS</sequence>
<dbReference type="AlphaFoldDB" id="A0A835QQ47"/>
<dbReference type="PANTHER" id="PTHR12203">
    <property type="entry name" value="KDEL LYS-ASP-GLU-LEU CONTAINING - RELATED"/>
    <property type="match status" value="1"/>
</dbReference>
<feature type="domain" description="Glycosyl transferase CAP10" evidence="1">
    <location>
        <begin position="50"/>
        <end position="206"/>
    </location>
</feature>